<accession>A0AAU4JYU8</accession>
<dbReference type="Gene3D" id="3.90.79.10">
    <property type="entry name" value="Nucleoside Triphosphate Pyrophosphohydrolase"/>
    <property type="match status" value="1"/>
</dbReference>
<dbReference type="InterPro" id="IPR015797">
    <property type="entry name" value="NUDIX_hydrolase-like_dom_sf"/>
</dbReference>
<keyword evidence="4" id="KW-0460">Magnesium</keyword>
<protein>
    <submittedName>
        <fullName evidence="7">NUDIX hydrolase</fullName>
    </submittedName>
</protein>
<dbReference type="RefSeq" id="WP_328856487.1">
    <property type="nucleotide sequence ID" value="NZ_CP108021.1"/>
</dbReference>
<comment type="cofactor">
    <cofactor evidence="1">
        <name>Mg(2+)</name>
        <dbReference type="ChEBI" id="CHEBI:18420"/>
    </cofactor>
</comment>
<gene>
    <name evidence="7" type="ORF">OG579_14395</name>
</gene>
<dbReference type="PROSITE" id="PS00893">
    <property type="entry name" value="NUDIX_BOX"/>
    <property type="match status" value="1"/>
</dbReference>
<evidence type="ECO:0000256" key="1">
    <source>
        <dbReference type="ARBA" id="ARBA00001946"/>
    </source>
</evidence>
<feature type="domain" description="Nudix hydrolase" evidence="6">
    <location>
        <begin position="13"/>
        <end position="142"/>
    </location>
</feature>
<dbReference type="AlphaFoldDB" id="A0AAU4JYU8"/>
<reference evidence="7 8" key="1">
    <citation type="submission" date="2022-10" db="EMBL/GenBank/DDBJ databases">
        <title>The complete genomes of actinobacterial strains from the NBC collection.</title>
        <authorList>
            <person name="Joergensen T.S."/>
            <person name="Alvarez Arevalo M."/>
            <person name="Sterndorff E.B."/>
            <person name="Faurdal D."/>
            <person name="Vuksanovic O."/>
            <person name="Mourched A.-S."/>
            <person name="Charusanti P."/>
            <person name="Shaw S."/>
            <person name="Blin K."/>
            <person name="Weber T."/>
        </authorList>
    </citation>
    <scope>NUCLEOTIDE SEQUENCE [LARGE SCALE GENOMIC DNA]</scope>
    <source>
        <strain evidence="7 8">NBC_00319</strain>
    </source>
</reference>
<comment type="similarity">
    <text evidence="2 5">Belongs to the Nudix hydrolase family.</text>
</comment>
<sequence>MTQSSQFYESLAKRRLGAGALITNFVGDALMVKPTYKPGWEIPGGAVEAGESAPAACVREVREELGLTVVEPGRLLVIDHQQDPLPRGDSIMFVYDLGGIEEPSTMQLNASELSDYAFVGADELADFALHRLARRVRAALAAKAENSMVELIDGERRA</sequence>
<dbReference type="InterPro" id="IPR020084">
    <property type="entry name" value="NUDIX_hydrolase_CS"/>
</dbReference>
<dbReference type="PRINTS" id="PR00502">
    <property type="entry name" value="NUDIXFAMILY"/>
</dbReference>
<dbReference type="Proteomes" id="UP001432128">
    <property type="component" value="Chromosome"/>
</dbReference>
<evidence type="ECO:0000313" key="8">
    <source>
        <dbReference type="Proteomes" id="UP001432128"/>
    </source>
</evidence>
<dbReference type="InterPro" id="IPR020476">
    <property type="entry name" value="Nudix_hydrolase"/>
</dbReference>
<dbReference type="PANTHER" id="PTHR43046:SF12">
    <property type="entry name" value="GDP-MANNOSE MANNOSYL HYDROLASE"/>
    <property type="match status" value="1"/>
</dbReference>
<evidence type="ECO:0000313" key="7">
    <source>
        <dbReference type="EMBL" id="WUM18912.1"/>
    </source>
</evidence>
<dbReference type="CDD" id="cd18876">
    <property type="entry name" value="NUDIX_Hydrolase"/>
    <property type="match status" value="1"/>
</dbReference>
<evidence type="ECO:0000256" key="5">
    <source>
        <dbReference type="RuleBase" id="RU003476"/>
    </source>
</evidence>
<dbReference type="PROSITE" id="PS51462">
    <property type="entry name" value="NUDIX"/>
    <property type="match status" value="1"/>
</dbReference>
<evidence type="ECO:0000259" key="6">
    <source>
        <dbReference type="PROSITE" id="PS51462"/>
    </source>
</evidence>
<dbReference type="GO" id="GO:0016787">
    <property type="term" value="F:hydrolase activity"/>
    <property type="evidence" value="ECO:0007669"/>
    <property type="project" value="UniProtKB-KW"/>
</dbReference>
<evidence type="ECO:0000256" key="4">
    <source>
        <dbReference type="ARBA" id="ARBA00022842"/>
    </source>
</evidence>
<dbReference type="SUPFAM" id="SSF55811">
    <property type="entry name" value="Nudix"/>
    <property type="match status" value="1"/>
</dbReference>
<evidence type="ECO:0000256" key="3">
    <source>
        <dbReference type="ARBA" id="ARBA00022801"/>
    </source>
</evidence>
<dbReference type="EMBL" id="CP108021">
    <property type="protein sequence ID" value="WUM18912.1"/>
    <property type="molecule type" value="Genomic_DNA"/>
</dbReference>
<dbReference type="KEGG" id="whr:OG579_14395"/>
<proteinExistence type="inferred from homology"/>
<organism evidence="7 8">
    <name type="scientific">Williamsia herbipolensis</name>
    <dbReference type="NCBI Taxonomy" id="1603258"/>
    <lineage>
        <taxon>Bacteria</taxon>
        <taxon>Bacillati</taxon>
        <taxon>Actinomycetota</taxon>
        <taxon>Actinomycetes</taxon>
        <taxon>Mycobacteriales</taxon>
        <taxon>Nocardiaceae</taxon>
        <taxon>Williamsia</taxon>
    </lineage>
</organism>
<dbReference type="InterPro" id="IPR000086">
    <property type="entry name" value="NUDIX_hydrolase_dom"/>
</dbReference>
<keyword evidence="3 5" id="KW-0378">Hydrolase</keyword>
<evidence type="ECO:0000256" key="2">
    <source>
        <dbReference type="ARBA" id="ARBA00005582"/>
    </source>
</evidence>
<name>A0AAU4JYU8_9NOCA</name>
<keyword evidence="8" id="KW-1185">Reference proteome</keyword>
<dbReference type="PANTHER" id="PTHR43046">
    <property type="entry name" value="GDP-MANNOSE MANNOSYL HYDROLASE"/>
    <property type="match status" value="1"/>
</dbReference>
<dbReference type="Pfam" id="PF00293">
    <property type="entry name" value="NUDIX"/>
    <property type="match status" value="1"/>
</dbReference>